<protein>
    <submittedName>
        <fullName evidence="2">Uncharacterized protein</fullName>
    </submittedName>
</protein>
<dbReference type="AlphaFoldDB" id="A0A060S9Q4"/>
<keyword evidence="3" id="KW-1185">Reference proteome</keyword>
<dbReference type="Proteomes" id="UP000029665">
    <property type="component" value="Unassembled WGS sequence"/>
</dbReference>
<dbReference type="OrthoDB" id="2804351at2759"/>
<sequence length="87" mass="9491">MSSPIAIPRATKTNAVRRESDDVYQHTQNHRAARSLPTNARGAYVPVHRRGASASSLPESHGLPAGRRGAHLRTRALTPENAKRDSE</sequence>
<organism evidence="2 3">
    <name type="scientific">Pycnoporus cinnabarinus</name>
    <name type="common">Cinnabar-red polypore</name>
    <name type="synonym">Trametes cinnabarina</name>
    <dbReference type="NCBI Taxonomy" id="5643"/>
    <lineage>
        <taxon>Eukaryota</taxon>
        <taxon>Fungi</taxon>
        <taxon>Dikarya</taxon>
        <taxon>Basidiomycota</taxon>
        <taxon>Agaricomycotina</taxon>
        <taxon>Agaricomycetes</taxon>
        <taxon>Polyporales</taxon>
        <taxon>Polyporaceae</taxon>
        <taxon>Trametes</taxon>
    </lineage>
</organism>
<accession>A0A060S9Q4</accession>
<name>A0A060S9Q4_PYCCI</name>
<reference evidence="2" key="1">
    <citation type="submission" date="2014-01" db="EMBL/GenBank/DDBJ databases">
        <title>The genome of the white-rot fungus Pycnoporus cinnabarinus: a basidiomycete model with a versatile arsenal for lignocellulosic biomass breakdown.</title>
        <authorList>
            <person name="Levasseur A."/>
            <person name="Lomascolo A."/>
            <person name="Ruiz-Duenas F.J."/>
            <person name="Uzan E."/>
            <person name="Piumi F."/>
            <person name="Kues U."/>
            <person name="Ram A.F.J."/>
            <person name="Murat C."/>
            <person name="Haon M."/>
            <person name="Benoit I."/>
            <person name="Arfi Y."/>
            <person name="Chevret D."/>
            <person name="Drula E."/>
            <person name="Kwon M.J."/>
            <person name="Gouret P."/>
            <person name="Lesage-Meessen L."/>
            <person name="Lombard V."/>
            <person name="Mariette J."/>
            <person name="Noirot C."/>
            <person name="Park J."/>
            <person name="Patyshakuliyeva A."/>
            <person name="Wieneger R.A.B."/>
            <person name="Wosten H.A.B."/>
            <person name="Martin F."/>
            <person name="Coutinho P.M."/>
            <person name="de Vries R."/>
            <person name="Martinez A.T."/>
            <person name="Klopp C."/>
            <person name="Pontarotti P."/>
            <person name="Henrissat B."/>
            <person name="Record E."/>
        </authorList>
    </citation>
    <scope>NUCLEOTIDE SEQUENCE [LARGE SCALE GENOMIC DNA]</scope>
    <source>
        <strain evidence="2">BRFM137</strain>
    </source>
</reference>
<feature type="region of interest" description="Disordered" evidence="1">
    <location>
        <begin position="1"/>
        <end position="87"/>
    </location>
</feature>
<evidence type="ECO:0000313" key="3">
    <source>
        <dbReference type="Proteomes" id="UP000029665"/>
    </source>
</evidence>
<evidence type="ECO:0000313" key="2">
    <source>
        <dbReference type="EMBL" id="CDO71080.1"/>
    </source>
</evidence>
<dbReference type="HOGENOM" id="CLU_2484436_0_0_1"/>
<evidence type="ECO:0000256" key="1">
    <source>
        <dbReference type="SAM" id="MobiDB-lite"/>
    </source>
</evidence>
<dbReference type="EMBL" id="CCBP010000097">
    <property type="protein sequence ID" value="CDO71080.1"/>
    <property type="molecule type" value="Genomic_DNA"/>
</dbReference>
<comment type="caution">
    <text evidence="2">The sequence shown here is derived from an EMBL/GenBank/DDBJ whole genome shotgun (WGS) entry which is preliminary data.</text>
</comment>
<proteinExistence type="predicted"/>
<gene>
    <name evidence="2" type="ORF">BN946_scf184844.g84</name>
</gene>